<keyword evidence="11" id="KW-1185">Reference proteome</keyword>
<organism evidence="10 11">
    <name type="scientific">Cynoglossus semilaevis</name>
    <name type="common">Tongue sole</name>
    <dbReference type="NCBI Taxonomy" id="244447"/>
    <lineage>
        <taxon>Eukaryota</taxon>
        <taxon>Metazoa</taxon>
        <taxon>Chordata</taxon>
        <taxon>Craniata</taxon>
        <taxon>Vertebrata</taxon>
        <taxon>Euteleostomi</taxon>
        <taxon>Actinopterygii</taxon>
        <taxon>Neopterygii</taxon>
        <taxon>Teleostei</taxon>
        <taxon>Neoteleostei</taxon>
        <taxon>Acanthomorphata</taxon>
        <taxon>Carangaria</taxon>
        <taxon>Pleuronectiformes</taxon>
        <taxon>Pleuronectoidei</taxon>
        <taxon>Cynoglossidae</taxon>
        <taxon>Cynoglossinae</taxon>
        <taxon>Cynoglossus</taxon>
    </lineage>
</organism>
<dbReference type="STRING" id="244447.ENSCSEP00000025722"/>
<dbReference type="PANTHER" id="PTHR46222">
    <property type="entry name" value="PEPTIDYL-PROLYL CIS-TRANS ISOMERASE FKBP7/14"/>
    <property type="match status" value="1"/>
</dbReference>
<keyword evidence="4" id="KW-0677">Repeat</keyword>
<evidence type="ECO:0000256" key="8">
    <source>
        <dbReference type="PROSITE-ProRule" id="PRU00277"/>
    </source>
</evidence>
<comment type="catalytic activity">
    <reaction evidence="1 8">
        <text>[protein]-peptidylproline (omega=180) = [protein]-peptidylproline (omega=0)</text>
        <dbReference type="Rhea" id="RHEA:16237"/>
        <dbReference type="Rhea" id="RHEA-COMP:10747"/>
        <dbReference type="Rhea" id="RHEA-COMP:10748"/>
        <dbReference type="ChEBI" id="CHEBI:83833"/>
        <dbReference type="ChEBI" id="CHEBI:83834"/>
        <dbReference type="EC" id="5.2.1.8"/>
    </reaction>
</comment>
<evidence type="ECO:0000256" key="6">
    <source>
        <dbReference type="ARBA" id="ARBA00023180"/>
    </source>
</evidence>
<dbReference type="Pfam" id="PF00254">
    <property type="entry name" value="FKBP_C"/>
    <property type="match status" value="1"/>
</dbReference>
<keyword evidence="3" id="KW-0732">Signal</keyword>
<keyword evidence="7 8" id="KW-0413">Isomerase</keyword>
<protein>
    <recommendedName>
        <fullName evidence="2 8">peptidylprolyl isomerase</fullName>
        <ecNumber evidence="2 8">5.2.1.8</ecNumber>
    </recommendedName>
</protein>
<dbReference type="EC" id="5.2.1.8" evidence="2 8"/>
<evidence type="ECO:0000259" key="9">
    <source>
        <dbReference type="PROSITE" id="PS50059"/>
    </source>
</evidence>
<evidence type="ECO:0000256" key="5">
    <source>
        <dbReference type="ARBA" id="ARBA00023110"/>
    </source>
</evidence>
<sequence>MVVPHNHNFFGFTIRFYHDFFYAAADEPTGEVKIEVVFKPEECSQSSKKGDLMNAHYDGYLAENGHQFYCSRSEKAGHPQWFVLGVGQVIKGLDIGMMNMCPGEKRKITVPPELAFGEKGKGE</sequence>
<dbReference type="OMA" id="SCERTAK"/>
<keyword evidence="5 8" id="KW-0697">Rotamase</keyword>
<feature type="domain" description="PPIase FKBP-type" evidence="9">
    <location>
        <begin position="50"/>
        <end position="123"/>
    </location>
</feature>
<name>A0A3P8WGZ3_CYNSE</name>
<dbReference type="Proteomes" id="UP000265120">
    <property type="component" value="Chromosome 16"/>
</dbReference>
<dbReference type="AlphaFoldDB" id="A0A3P8WGZ3"/>
<dbReference type="InterPro" id="IPR052273">
    <property type="entry name" value="PPIase_FKBP"/>
</dbReference>
<dbReference type="InterPro" id="IPR001179">
    <property type="entry name" value="PPIase_FKBP_dom"/>
</dbReference>
<evidence type="ECO:0000256" key="7">
    <source>
        <dbReference type="ARBA" id="ARBA00023235"/>
    </source>
</evidence>
<proteinExistence type="predicted"/>
<evidence type="ECO:0000256" key="2">
    <source>
        <dbReference type="ARBA" id="ARBA00013194"/>
    </source>
</evidence>
<evidence type="ECO:0000256" key="4">
    <source>
        <dbReference type="ARBA" id="ARBA00022737"/>
    </source>
</evidence>
<dbReference type="InParanoid" id="A0A3P8WGZ3"/>
<dbReference type="Gene3D" id="3.10.50.40">
    <property type="match status" value="1"/>
</dbReference>
<dbReference type="Ensembl" id="ENSCSET00000026060.1">
    <property type="protein sequence ID" value="ENSCSEP00000025722.1"/>
    <property type="gene ID" value="ENSCSEG00000016425.1"/>
</dbReference>
<dbReference type="FunFam" id="3.10.50.40:FF:000006">
    <property type="entry name" value="Peptidyl-prolyl cis-trans isomerase"/>
    <property type="match status" value="1"/>
</dbReference>
<dbReference type="InterPro" id="IPR046357">
    <property type="entry name" value="PPIase_dom_sf"/>
</dbReference>
<evidence type="ECO:0000313" key="10">
    <source>
        <dbReference type="Ensembl" id="ENSCSEP00000025722.1"/>
    </source>
</evidence>
<keyword evidence="6" id="KW-0325">Glycoprotein</keyword>
<reference evidence="10" key="3">
    <citation type="submission" date="2025-09" db="UniProtKB">
        <authorList>
            <consortium name="Ensembl"/>
        </authorList>
    </citation>
    <scope>IDENTIFICATION</scope>
</reference>
<dbReference type="GO" id="GO:0003755">
    <property type="term" value="F:peptidyl-prolyl cis-trans isomerase activity"/>
    <property type="evidence" value="ECO:0007669"/>
    <property type="project" value="UniProtKB-KW"/>
</dbReference>
<reference evidence="10" key="2">
    <citation type="submission" date="2025-08" db="UniProtKB">
        <authorList>
            <consortium name="Ensembl"/>
        </authorList>
    </citation>
    <scope>IDENTIFICATION</scope>
</reference>
<dbReference type="PANTHER" id="PTHR46222:SF2">
    <property type="entry name" value="PEPTIDYL-PROLYL CIS-TRANS ISOMERASE FKBP7"/>
    <property type="match status" value="1"/>
</dbReference>
<evidence type="ECO:0000256" key="1">
    <source>
        <dbReference type="ARBA" id="ARBA00000971"/>
    </source>
</evidence>
<dbReference type="SUPFAM" id="SSF54534">
    <property type="entry name" value="FKBP-like"/>
    <property type="match status" value="1"/>
</dbReference>
<evidence type="ECO:0000256" key="3">
    <source>
        <dbReference type="ARBA" id="ARBA00022729"/>
    </source>
</evidence>
<accession>A0A3P8WGZ3</accession>
<evidence type="ECO:0000313" key="11">
    <source>
        <dbReference type="Proteomes" id="UP000265120"/>
    </source>
</evidence>
<dbReference type="PROSITE" id="PS50059">
    <property type="entry name" value="FKBP_PPIASE"/>
    <property type="match status" value="1"/>
</dbReference>
<reference evidence="10 11" key="1">
    <citation type="journal article" date="2014" name="Nat. Genet.">
        <title>Whole-genome sequence of a flatfish provides insights into ZW sex chromosome evolution and adaptation to a benthic lifestyle.</title>
        <authorList>
            <person name="Chen S."/>
            <person name="Zhang G."/>
            <person name="Shao C."/>
            <person name="Huang Q."/>
            <person name="Liu G."/>
            <person name="Zhang P."/>
            <person name="Song W."/>
            <person name="An N."/>
            <person name="Chalopin D."/>
            <person name="Volff J.N."/>
            <person name="Hong Y."/>
            <person name="Li Q."/>
            <person name="Sha Z."/>
            <person name="Zhou H."/>
            <person name="Xie M."/>
            <person name="Yu Q."/>
            <person name="Liu Y."/>
            <person name="Xiang H."/>
            <person name="Wang N."/>
            <person name="Wu K."/>
            <person name="Yang C."/>
            <person name="Zhou Q."/>
            <person name="Liao X."/>
            <person name="Yang L."/>
            <person name="Hu Q."/>
            <person name="Zhang J."/>
            <person name="Meng L."/>
            <person name="Jin L."/>
            <person name="Tian Y."/>
            <person name="Lian J."/>
            <person name="Yang J."/>
            <person name="Miao G."/>
            <person name="Liu S."/>
            <person name="Liang Z."/>
            <person name="Yan F."/>
            <person name="Li Y."/>
            <person name="Sun B."/>
            <person name="Zhang H."/>
            <person name="Zhang J."/>
            <person name="Zhu Y."/>
            <person name="Du M."/>
            <person name="Zhao Y."/>
            <person name="Schartl M."/>
            <person name="Tang Q."/>
            <person name="Wang J."/>
        </authorList>
    </citation>
    <scope>NUCLEOTIDE SEQUENCE</scope>
</reference>
<dbReference type="GeneTree" id="ENSGT00940000159964"/>